<evidence type="ECO:0000256" key="1">
    <source>
        <dbReference type="SAM" id="SignalP"/>
    </source>
</evidence>
<keyword evidence="1" id="KW-0732">Signal</keyword>
<dbReference type="EMBL" id="JAHYIQ010000019">
    <property type="protein sequence ID" value="KAK1124116.1"/>
    <property type="molecule type" value="Genomic_DNA"/>
</dbReference>
<dbReference type="AlphaFoldDB" id="A0AA40FSD6"/>
<name>A0AA40FSD6_9HYME</name>
<reference evidence="2" key="1">
    <citation type="submission" date="2021-10" db="EMBL/GenBank/DDBJ databases">
        <title>Melipona bicolor Genome sequencing and assembly.</title>
        <authorList>
            <person name="Araujo N.S."/>
            <person name="Arias M.C."/>
        </authorList>
    </citation>
    <scope>NUCLEOTIDE SEQUENCE</scope>
    <source>
        <strain evidence="2">USP_2M_L1-L4_2017</strain>
        <tissue evidence="2">Whole body</tissue>
    </source>
</reference>
<dbReference type="Proteomes" id="UP001177670">
    <property type="component" value="Unassembled WGS sequence"/>
</dbReference>
<feature type="signal peptide" evidence="1">
    <location>
        <begin position="1"/>
        <end position="15"/>
    </location>
</feature>
<sequence length="138" mass="15019">MTMVVLLKAATMVDGCDVEGRGDESGRCRESAMRTVATQVMPSISRCSSITLASYHFRGVRLSLRMTINVSLAMCLLMNYTICGVAVGDADTPFAIAARNAVTFSESNDNVPVYCYRYLVSLGEAVPLLYCRIGNDQE</sequence>
<accession>A0AA40FSD6</accession>
<feature type="chain" id="PRO_5041339667" evidence="1">
    <location>
        <begin position="16"/>
        <end position="138"/>
    </location>
</feature>
<proteinExistence type="predicted"/>
<organism evidence="2 3">
    <name type="scientific">Melipona bicolor</name>
    <dbReference type="NCBI Taxonomy" id="60889"/>
    <lineage>
        <taxon>Eukaryota</taxon>
        <taxon>Metazoa</taxon>
        <taxon>Ecdysozoa</taxon>
        <taxon>Arthropoda</taxon>
        <taxon>Hexapoda</taxon>
        <taxon>Insecta</taxon>
        <taxon>Pterygota</taxon>
        <taxon>Neoptera</taxon>
        <taxon>Endopterygota</taxon>
        <taxon>Hymenoptera</taxon>
        <taxon>Apocrita</taxon>
        <taxon>Aculeata</taxon>
        <taxon>Apoidea</taxon>
        <taxon>Anthophila</taxon>
        <taxon>Apidae</taxon>
        <taxon>Melipona</taxon>
    </lineage>
</organism>
<gene>
    <name evidence="2" type="ORF">K0M31_007140</name>
</gene>
<evidence type="ECO:0000313" key="3">
    <source>
        <dbReference type="Proteomes" id="UP001177670"/>
    </source>
</evidence>
<keyword evidence="3" id="KW-1185">Reference proteome</keyword>
<comment type="caution">
    <text evidence="2">The sequence shown here is derived from an EMBL/GenBank/DDBJ whole genome shotgun (WGS) entry which is preliminary data.</text>
</comment>
<protein>
    <submittedName>
        <fullName evidence="2">Uncharacterized protein</fullName>
    </submittedName>
</protein>
<evidence type="ECO:0000313" key="2">
    <source>
        <dbReference type="EMBL" id="KAK1124116.1"/>
    </source>
</evidence>